<dbReference type="OrthoDB" id="1522765at2"/>
<evidence type="ECO:0000259" key="2">
    <source>
        <dbReference type="Pfam" id="PF00144"/>
    </source>
</evidence>
<feature type="domain" description="Beta-lactamase-related" evidence="2">
    <location>
        <begin position="47"/>
        <end position="365"/>
    </location>
</feature>
<dbReference type="Pfam" id="PF00144">
    <property type="entry name" value="Beta-lactamase"/>
    <property type="match status" value="1"/>
</dbReference>
<evidence type="ECO:0000313" key="4">
    <source>
        <dbReference type="Proteomes" id="UP000307657"/>
    </source>
</evidence>
<evidence type="ECO:0000313" key="3">
    <source>
        <dbReference type="EMBL" id="TJY37806.1"/>
    </source>
</evidence>
<gene>
    <name evidence="3" type="ORF">E5167_00700</name>
</gene>
<dbReference type="InterPro" id="IPR012338">
    <property type="entry name" value="Beta-lactam/transpept-like"/>
</dbReference>
<dbReference type="InterPro" id="IPR001466">
    <property type="entry name" value="Beta-lactam-related"/>
</dbReference>
<dbReference type="EMBL" id="SUPL01000001">
    <property type="protein sequence ID" value="TJY37806.1"/>
    <property type="molecule type" value="Genomic_DNA"/>
</dbReference>
<keyword evidence="4" id="KW-1185">Reference proteome</keyword>
<dbReference type="InterPro" id="IPR050491">
    <property type="entry name" value="AmpC-like"/>
</dbReference>
<dbReference type="PANTHER" id="PTHR46825">
    <property type="entry name" value="D-ALANYL-D-ALANINE-CARBOXYPEPTIDASE/ENDOPEPTIDASE AMPH"/>
    <property type="match status" value="1"/>
</dbReference>
<dbReference type="Proteomes" id="UP000307657">
    <property type="component" value="Unassembled WGS sequence"/>
</dbReference>
<evidence type="ECO:0000256" key="1">
    <source>
        <dbReference type="SAM" id="SignalP"/>
    </source>
</evidence>
<accession>A0A4U0F0C5</accession>
<organism evidence="3 4">
    <name type="scientific">Pontimicrobium aquaticum</name>
    <dbReference type="NCBI Taxonomy" id="2565367"/>
    <lineage>
        <taxon>Bacteria</taxon>
        <taxon>Pseudomonadati</taxon>
        <taxon>Bacteroidota</taxon>
        <taxon>Flavobacteriia</taxon>
        <taxon>Flavobacteriales</taxon>
        <taxon>Flavobacteriaceae</taxon>
        <taxon>Pontimicrobium</taxon>
    </lineage>
</organism>
<comment type="caution">
    <text evidence="3">The sequence shown here is derived from an EMBL/GenBank/DDBJ whole genome shotgun (WGS) entry which is preliminary data.</text>
</comment>
<name>A0A4U0F0C5_9FLAO</name>
<dbReference type="PANTHER" id="PTHR46825:SF9">
    <property type="entry name" value="BETA-LACTAMASE-RELATED DOMAIN-CONTAINING PROTEIN"/>
    <property type="match status" value="1"/>
</dbReference>
<dbReference type="AlphaFoldDB" id="A0A4U0F0C5"/>
<protein>
    <submittedName>
        <fullName evidence="3">Beta-lactamase family protein</fullName>
    </submittedName>
</protein>
<keyword evidence="1" id="KW-0732">Signal</keyword>
<feature type="chain" id="PRO_5020805805" evidence="1">
    <location>
        <begin position="26"/>
        <end position="512"/>
    </location>
</feature>
<reference evidence="3 4" key="1">
    <citation type="submission" date="2019-04" db="EMBL/GenBank/DDBJ databases">
        <title>Lacinutrix sp. nov., isolated from marine water.</title>
        <authorList>
            <person name="Kim W."/>
        </authorList>
    </citation>
    <scope>NUCLEOTIDE SEQUENCE [LARGE SCALE GENOMIC DNA]</scope>
    <source>
        <strain evidence="3 4">CAU 1491</strain>
    </source>
</reference>
<proteinExistence type="predicted"/>
<feature type="signal peptide" evidence="1">
    <location>
        <begin position="1"/>
        <end position="25"/>
    </location>
</feature>
<dbReference type="Gene3D" id="3.40.710.10">
    <property type="entry name" value="DD-peptidase/beta-lactamase superfamily"/>
    <property type="match status" value="1"/>
</dbReference>
<sequence>MKTINMNTKSLIIIALITASLSINAQTKSIKALDEFVETIYDSIPYAPSISIGVIHNGKIVHKKAYGYSNVENKMPAKTSTQYYIASTTKSFTALAATILGEKGLLDFNKSLADYFPKVKFADSIQADKIKIPDLLGHTSGIDNCAGMTYALSNTGSYTIDQLFDLMENTCARLPYGTYRYSNLGYNIMNLIFLKELGKTWKDVVQEEVLNPIGMNHTYSSYINLLENKEDVATPYQALGVNGKDFFAIPNLFKRDETMHAAGGLYASVDDVLKWLLVQVSDGKINSKTVISPTALAKTRKIRGEVKGKGFGFNGMNISYGLGWNIAKYKDKLLYHHGGAFAGYRTMISYIPETKSGVVVMVNDSNIGNSFTHFLSTFAYDFFDETLKDKDWKQSYYKWITKSKAETKKYGLDPMYQDFLNRSKRTWDLSVPFSAITGAYKCKDENLPIIRVFEKDGELGVSQGIMNARVEPQGFPNAIRIDMTGGGETLQLDVEGDRVKGFTYKDNYYEKL</sequence>
<dbReference type="SUPFAM" id="SSF56601">
    <property type="entry name" value="beta-lactamase/transpeptidase-like"/>
    <property type="match status" value="1"/>
</dbReference>